<evidence type="ECO:0000256" key="6">
    <source>
        <dbReference type="ARBA" id="ARBA00023136"/>
    </source>
</evidence>
<evidence type="ECO:0000256" key="1">
    <source>
        <dbReference type="ARBA" id="ARBA00004141"/>
    </source>
</evidence>
<evidence type="ECO:0000256" key="8">
    <source>
        <dbReference type="SAM" id="MobiDB-lite"/>
    </source>
</evidence>
<feature type="compositionally biased region" description="Low complexity" evidence="8">
    <location>
        <begin position="463"/>
        <end position="474"/>
    </location>
</feature>
<feature type="transmembrane region" description="Helical" evidence="9">
    <location>
        <begin position="111"/>
        <end position="131"/>
    </location>
</feature>
<proteinExistence type="inferred from homology"/>
<gene>
    <name evidence="10" type="ORF">ABUW04_04465</name>
</gene>
<evidence type="ECO:0000313" key="10">
    <source>
        <dbReference type="EMBL" id="MFC1437502.1"/>
    </source>
</evidence>
<evidence type="ECO:0000256" key="9">
    <source>
        <dbReference type="SAM" id="Phobius"/>
    </source>
</evidence>
<dbReference type="PANTHER" id="PTHR31806">
    <property type="entry name" value="PURINE-CYTOSINE PERMEASE FCY2-RELATED"/>
    <property type="match status" value="1"/>
</dbReference>
<dbReference type="Pfam" id="PF02133">
    <property type="entry name" value="Transp_cyt_pur"/>
    <property type="match status" value="1"/>
</dbReference>
<keyword evidence="6 7" id="KW-0472">Membrane</keyword>
<organism evidence="10 11">
    <name type="scientific">Streptacidiphilus jeojiensis</name>
    <dbReference type="NCBI Taxonomy" id="3229225"/>
    <lineage>
        <taxon>Bacteria</taxon>
        <taxon>Bacillati</taxon>
        <taxon>Actinomycetota</taxon>
        <taxon>Actinomycetes</taxon>
        <taxon>Kitasatosporales</taxon>
        <taxon>Streptomycetaceae</taxon>
        <taxon>Streptacidiphilus</taxon>
    </lineage>
</organism>
<dbReference type="EMBL" id="JBEUKS010000001">
    <property type="protein sequence ID" value="MFC1437502.1"/>
    <property type="molecule type" value="Genomic_DNA"/>
</dbReference>
<sequence length="474" mass="48826">MRTDAPMPPSGARPVDSAFRIEATGTEPVPAGLRHGRPWSVFTLWFGANVQFATLTVGALSTAVFGLTFVQAALAVTLGTLLPSVLIGLLSTRGPGTGVLQLIQARAPFGLLGNLPSALFTVVNGVGWCAVDSTLGVFILRHLLHLAFAPALLVVMAAQIAVALLGYRMIHTVERVLAVLLVAVFAVVSVYGFAHLHAAPAQGPAAGTAGAFVLTVTVTAARCLGWASYASDYSRYLPQHTSPRRVFLAAAGGTALAGVWIGVLGAALGTVGFISDPSSMVSGLLPAALGTVTLVSLLLSTLSSTVIDLYSGAMGALVAGFQVRRWVSVLVVGGLGSVLAWVAGQGDYATSFQNFLLLTGYWLAPWAAVMVTAFWISGRGSAVDTAVLYDRRHRFGRGLPAALLGLAATVPFISQTLYTGPVAAAHPGLGDIGPFVGFAVAALAYTALTARRPAPVRTDPHDPTTSPSTPGVPL</sequence>
<evidence type="ECO:0000256" key="3">
    <source>
        <dbReference type="ARBA" id="ARBA00022448"/>
    </source>
</evidence>
<reference evidence="10 11" key="1">
    <citation type="submission" date="2024-06" db="EMBL/GenBank/DDBJ databases">
        <authorList>
            <person name="Lee S.D."/>
        </authorList>
    </citation>
    <scope>NUCLEOTIDE SEQUENCE [LARGE SCALE GENOMIC DNA]</scope>
    <source>
        <strain evidence="10 11">N1-10</strain>
    </source>
</reference>
<dbReference type="PIRSF" id="PIRSF002744">
    <property type="entry name" value="Pur-cyt_permease"/>
    <property type="match status" value="1"/>
</dbReference>
<feature type="transmembrane region" description="Helical" evidence="9">
    <location>
        <begin position="143"/>
        <end position="164"/>
    </location>
</feature>
<name>A0ABV6XGW5_9ACTN</name>
<feature type="transmembrane region" description="Helical" evidence="9">
    <location>
        <begin position="398"/>
        <end position="420"/>
    </location>
</feature>
<evidence type="ECO:0000256" key="5">
    <source>
        <dbReference type="ARBA" id="ARBA00022989"/>
    </source>
</evidence>
<feature type="transmembrane region" description="Helical" evidence="9">
    <location>
        <begin position="246"/>
        <end position="275"/>
    </location>
</feature>
<feature type="transmembrane region" description="Helical" evidence="9">
    <location>
        <begin position="323"/>
        <end position="343"/>
    </location>
</feature>
<dbReference type="RefSeq" id="WP_380562888.1">
    <property type="nucleotide sequence ID" value="NZ_JBEUKS010000001.1"/>
</dbReference>
<feature type="transmembrane region" description="Helical" evidence="9">
    <location>
        <begin position="287"/>
        <end position="311"/>
    </location>
</feature>
<feature type="transmembrane region" description="Helical" evidence="9">
    <location>
        <begin position="355"/>
        <end position="377"/>
    </location>
</feature>
<dbReference type="Proteomes" id="UP001592581">
    <property type="component" value="Unassembled WGS sequence"/>
</dbReference>
<keyword evidence="5 9" id="KW-1133">Transmembrane helix</keyword>
<feature type="region of interest" description="Disordered" evidence="8">
    <location>
        <begin position="454"/>
        <end position="474"/>
    </location>
</feature>
<keyword evidence="3 7" id="KW-0813">Transport</keyword>
<feature type="transmembrane region" description="Helical" evidence="9">
    <location>
        <begin position="69"/>
        <end position="90"/>
    </location>
</feature>
<evidence type="ECO:0000313" key="11">
    <source>
        <dbReference type="Proteomes" id="UP001592581"/>
    </source>
</evidence>
<feature type="transmembrane region" description="Helical" evidence="9">
    <location>
        <begin position="42"/>
        <end position="63"/>
    </location>
</feature>
<accession>A0ABV6XGW5</accession>
<dbReference type="PANTHER" id="PTHR31806:SF1">
    <property type="entry name" value="PURINE-CYTOSINE PERMEASE FCY2-RELATED"/>
    <property type="match status" value="1"/>
</dbReference>
<feature type="transmembrane region" description="Helical" evidence="9">
    <location>
        <begin position="432"/>
        <end position="450"/>
    </location>
</feature>
<keyword evidence="4 9" id="KW-0812">Transmembrane</keyword>
<keyword evidence="11" id="KW-1185">Reference proteome</keyword>
<comment type="caution">
    <text evidence="10">The sequence shown here is derived from an EMBL/GenBank/DDBJ whole genome shotgun (WGS) entry which is preliminary data.</text>
</comment>
<comment type="similarity">
    <text evidence="2 7">Belongs to the purine-cytosine permease (2.A.39) family.</text>
</comment>
<dbReference type="InterPro" id="IPR001248">
    <property type="entry name" value="Pur-cyt_permease"/>
</dbReference>
<feature type="transmembrane region" description="Helical" evidence="9">
    <location>
        <begin position="176"/>
        <end position="194"/>
    </location>
</feature>
<evidence type="ECO:0000256" key="7">
    <source>
        <dbReference type="PIRNR" id="PIRNR002744"/>
    </source>
</evidence>
<evidence type="ECO:0000256" key="4">
    <source>
        <dbReference type="ARBA" id="ARBA00022692"/>
    </source>
</evidence>
<dbReference type="Gene3D" id="1.10.4160.10">
    <property type="entry name" value="Hydantoin permease"/>
    <property type="match status" value="1"/>
</dbReference>
<feature type="transmembrane region" description="Helical" evidence="9">
    <location>
        <begin position="206"/>
        <end position="225"/>
    </location>
</feature>
<protein>
    <submittedName>
        <fullName evidence="10">Cytosine permease</fullName>
    </submittedName>
</protein>
<comment type="subcellular location">
    <subcellularLocation>
        <location evidence="1">Membrane</location>
        <topology evidence="1">Multi-pass membrane protein</topology>
    </subcellularLocation>
</comment>
<dbReference type="InterPro" id="IPR026030">
    <property type="entry name" value="Pur-cyt_permease_Fcy2/21/22"/>
</dbReference>
<evidence type="ECO:0000256" key="2">
    <source>
        <dbReference type="ARBA" id="ARBA00008974"/>
    </source>
</evidence>